<keyword evidence="2" id="KW-1185">Reference proteome</keyword>
<organism evidence="1 2">
    <name type="scientific">Seiridium unicorne</name>
    <dbReference type="NCBI Taxonomy" id="138068"/>
    <lineage>
        <taxon>Eukaryota</taxon>
        <taxon>Fungi</taxon>
        <taxon>Dikarya</taxon>
        <taxon>Ascomycota</taxon>
        <taxon>Pezizomycotina</taxon>
        <taxon>Sordariomycetes</taxon>
        <taxon>Xylariomycetidae</taxon>
        <taxon>Amphisphaeriales</taxon>
        <taxon>Sporocadaceae</taxon>
        <taxon>Seiridium</taxon>
    </lineage>
</organism>
<protein>
    <submittedName>
        <fullName evidence="1">Uncharacterized protein</fullName>
    </submittedName>
</protein>
<name>A0ABR2V1R4_9PEZI</name>
<evidence type="ECO:0000313" key="2">
    <source>
        <dbReference type="Proteomes" id="UP001408356"/>
    </source>
</evidence>
<accession>A0ABR2V1R4</accession>
<reference evidence="1 2" key="1">
    <citation type="journal article" date="2024" name="J. Plant Pathol.">
        <title>Sequence and assembly of the genome of Seiridium unicorne, isolate CBS 538.82, causal agent of cypress canker disease.</title>
        <authorList>
            <person name="Scali E."/>
            <person name="Rocca G.D."/>
            <person name="Danti R."/>
            <person name="Garbelotto M."/>
            <person name="Barberini S."/>
            <person name="Baroncelli R."/>
            <person name="Emiliani G."/>
        </authorList>
    </citation>
    <scope>NUCLEOTIDE SEQUENCE [LARGE SCALE GENOMIC DNA]</scope>
    <source>
        <strain evidence="1 2">BM-138-508</strain>
    </source>
</reference>
<comment type="caution">
    <text evidence="1">The sequence shown here is derived from an EMBL/GenBank/DDBJ whole genome shotgun (WGS) entry which is preliminary data.</text>
</comment>
<dbReference type="EMBL" id="JARVKF010000224">
    <property type="protein sequence ID" value="KAK9420621.1"/>
    <property type="molecule type" value="Genomic_DNA"/>
</dbReference>
<proteinExistence type="predicted"/>
<evidence type="ECO:0000313" key="1">
    <source>
        <dbReference type="EMBL" id="KAK9420621.1"/>
    </source>
</evidence>
<gene>
    <name evidence="1" type="ORF">SUNI508_06361</name>
</gene>
<dbReference type="Proteomes" id="UP001408356">
    <property type="component" value="Unassembled WGS sequence"/>
</dbReference>
<sequence>MDDRTRGKGAVVVPSAAKMRATAKRRWEKYLAARTENNWRAYTKANREQRKEIEEIQIRTRYYRPEAKARDNNTQWAFWKWARLLNYTPPRGHEIPGSGAR</sequence>